<dbReference type="AlphaFoldDB" id="A0A1U9JU33"/>
<protein>
    <submittedName>
        <fullName evidence="1">Uncharacterized protein</fullName>
    </submittedName>
</protein>
<dbReference type="STRING" id="1902579.BHV28_06720"/>
<reference evidence="1 2" key="2">
    <citation type="journal article" date="2016" name="Sci. Rep.">
        <title>The genome of Rhizobiales bacteria in predatory ants reveals urease gene functions but no genes for nitrogen fixation.</title>
        <authorList>
            <person name="Neuvonen M.M."/>
            <person name="Tamarit D."/>
            <person name="Naslund K."/>
            <person name="Liebig J."/>
            <person name="Feldhaar H."/>
            <person name="Moran N.A."/>
            <person name="Guy L."/>
            <person name="Andersson S.G."/>
        </authorList>
    </citation>
    <scope>NUCLEOTIDE SEQUENCE [LARGE SCALE GENOMIC DNA]</scope>
    <source>
        <strain evidence="1 2">Hsal</strain>
    </source>
</reference>
<dbReference type="KEGG" id="thd:BHV28_06720"/>
<sequence>MGESVASDSTLSLYFDLKEGRKADLEIVAQAAIKWVSLLRLVAQEVDPHANVKVELVDAIEGSLKLNTVIEWVENQLFNLDRKTEKYKRLRLIAVGLALYLGSDLYERAMDYLFDSSGKNEIKIVLDEKDRNLLRGILEKANEKQEIKQESKNFFRVLEHDTSIAGVGISKASEKYPKFIIPNTQFAELGGLWELSKTGEEETRTVYHVFEVILISPVLIKKPRCWKFQISGLPEFSAKMEDKEFLKALEQDHIRERLRVGINMTIRLKIIESLVDGEWSVKNRSVIEVISPKTD</sequence>
<organism evidence="1 2">
    <name type="scientific">Candidatus Tokpelaia hoelldobleri</name>
    <dbReference type="NCBI Taxonomy" id="1902579"/>
    <lineage>
        <taxon>Bacteria</taxon>
        <taxon>Pseudomonadati</taxon>
        <taxon>Pseudomonadota</taxon>
        <taxon>Alphaproteobacteria</taxon>
        <taxon>Hyphomicrobiales</taxon>
        <taxon>Candidatus Tokpelaia</taxon>
    </lineage>
</organism>
<keyword evidence="2" id="KW-1185">Reference proteome</keyword>
<dbReference type="Proteomes" id="UP000188912">
    <property type="component" value="Chromosome"/>
</dbReference>
<proteinExistence type="predicted"/>
<accession>A0A1U9JU33</accession>
<reference evidence="1 2" key="1">
    <citation type="journal article" date="2010" name="Science">
        <title>Genomic comparison of the ants Camponotus floridanus and Harpegnathos saltator.</title>
        <authorList>
            <person name="Bonasio R."/>
            <person name="Zhang G."/>
            <person name="Ye C."/>
            <person name="Mutti N.S."/>
            <person name="Fang X."/>
            <person name="Qin N."/>
            <person name="Donahue G."/>
            <person name="Yang P."/>
            <person name="Li Q."/>
            <person name="Li C."/>
            <person name="Zhang P."/>
            <person name="Huang Z."/>
            <person name="Berger S.L."/>
            <person name="Reinberg D."/>
            <person name="Wang J."/>
            <person name="Liebig J."/>
        </authorList>
    </citation>
    <scope>NUCLEOTIDE SEQUENCE [LARGE SCALE GENOMIC DNA]</scope>
    <source>
        <strain evidence="1 2">Hsal</strain>
    </source>
</reference>
<gene>
    <name evidence="1" type="ORF">BHV28_06720</name>
</gene>
<name>A0A1U9JU33_9HYPH</name>
<evidence type="ECO:0000313" key="2">
    <source>
        <dbReference type="Proteomes" id="UP000188912"/>
    </source>
</evidence>
<evidence type="ECO:0000313" key="1">
    <source>
        <dbReference type="EMBL" id="AQS41375.1"/>
    </source>
</evidence>
<dbReference type="EMBL" id="CP017315">
    <property type="protein sequence ID" value="AQS41375.1"/>
    <property type="molecule type" value="Genomic_DNA"/>
</dbReference>